<name>A0A8J6DDN8_9ROSI</name>
<comment type="caution">
    <text evidence="1">The sequence shown here is derived from an EMBL/GenBank/DDBJ whole genome shotgun (WGS) entry which is preliminary data.</text>
</comment>
<dbReference type="OrthoDB" id="973354at2759"/>
<evidence type="ECO:0000313" key="1">
    <source>
        <dbReference type="EMBL" id="KAG8501083.1"/>
    </source>
</evidence>
<dbReference type="AlphaFoldDB" id="A0A8J6DDN8"/>
<proteinExistence type="predicted"/>
<organism evidence="1 2">
    <name type="scientific">Gossypium anomalum</name>
    <dbReference type="NCBI Taxonomy" id="47600"/>
    <lineage>
        <taxon>Eukaryota</taxon>
        <taxon>Viridiplantae</taxon>
        <taxon>Streptophyta</taxon>
        <taxon>Embryophyta</taxon>
        <taxon>Tracheophyta</taxon>
        <taxon>Spermatophyta</taxon>
        <taxon>Magnoliopsida</taxon>
        <taxon>eudicotyledons</taxon>
        <taxon>Gunneridae</taxon>
        <taxon>Pentapetalae</taxon>
        <taxon>rosids</taxon>
        <taxon>malvids</taxon>
        <taxon>Malvales</taxon>
        <taxon>Malvaceae</taxon>
        <taxon>Malvoideae</taxon>
        <taxon>Gossypium</taxon>
    </lineage>
</organism>
<reference evidence="1 2" key="1">
    <citation type="journal article" date="2021" name="bioRxiv">
        <title>The Gossypium anomalum genome as a resource for cotton improvement and evolutionary analysis of hybrid incompatibility.</title>
        <authorList>
            <person name="Grover C.E."/>
            <person name="Yuan D."/>
            <person name="Arick M.A."/>
            <person name="Miller E.R."/>
            <person name="Hu G."/>
            <person name="Peterson D.G."/>
            <person name="Wendel J.F."/>
            <person name="Udall J.A."/>
        </authorList>
    </citation>
    <scope>NUCLEOTIDE SEQUENCE [LARGE SCALE GENOMIC DNA]</scope>
    <source>
        <strain evidence="1">JFW-Udall</strain>
        <tissue evidence="1">Leaf</tissue>
    </source>
</reference>
<dbReference type="PANTHER" id="PTHR47481">
    <property type="match status" value="1"/>
</dbReference>
<dbReference type="PANTHER" id="PTHR47481:SF30">
    <property type="entry name" value="CCHC-TYPE DOMAIN-CONTAINING PROTEIN"/>
    <property type="match status" value="1"/>
</dbReference>
<accession>A0A8J6DDN8</accession>
<dbReference type="Proteomes" id="UP000701853">
    <property type="component" value="Chromosome 2"/>
</dbReference>
<evidence type="ECO:0000313" key="2">
    <source>
        <dbReference type="Proteomes" id="UP000701853"/>
    </source>
</evidence>
<dbReference type="EMBL" id="JAHUZN010000002">
    <property type="protein sequence ID" value="KAG8501083.1"/>
    <property type="molecule type" value="Genomic_DNA"/>
</dbReference>
<evidence type="ECO:0008006" key="3">
    <source>
        <dbReference type="Google" id="ProtNLM"/>
    </source>
</evidence>
<gene>
    <name evidence="1" type="ORF">CXB51_003204</name>
</gene>
<protein>
    <recommendedName>
        <fullName evidence="3">Retrotransposon Copia-like N-terminal domain-containing protein</fullName>
    </recommendedName>
</protein>
<sequence length="210" mass="23280">MKVAVLVDDGNFLAWKQHVLLIVKTHRLQMFLEGMVPIPPRMVVDIDGVSIENPLYVCYEQQDSGLAAWLFSTISPSLHNQLARNFGLSSEIKHLCDSLVGCGQRVTIEEQHSTFLNGLLSDFDHVVSIITTRRVPFNLQGVTTALLGAEARQQGHLSQDLRFLIVVKNEDDVVVVQDLNVRSVGSLGILLRDVSIGMIRRPTAKGKTLV</sequence>
<keyword evidence="2" id="KW-1185">Reference proteome</keyword>